<feature type="region of interest" description="Disordered" evidence="1">
    <location>
        <begin position="445"/>
        <end position="468"/>
    </location>
</feature>
<dbReference type="AlphaFoldDB" id="A0A2X0KEL5"/>
<evidence type="ECO:0000313" key="2">
    <source>
        <dbReference type="EMBL" id="SCZ90857.1"/>
    </source>
</evidence>
<keyword evidence="3" id="KW-1185">Reference proteome</keyword>
<dbReference type="STRING" id="289078.A0A2X0KEL5"/>
<dbReference type="EMBL" id="FMWP01000014">
    <property type="protein sequence ID" value="SCZ90857.1"/>
    <property type="molecule type" value="Genomic_DNA"/>
</dbReference>
<reference evidence="3" key="1">
    <citation type="submission" date="2016-10" db="EMBL/GenBank/DDBJ databases">
        <authorList>
            <person name="Jeantristanb JTB J.-T."/>
            <person name="Ricardo R."/>
        </authorList>
    </citation>
    <scope>NUCLEOTIDE SEQUENCE [LARGE SCALE GENOMIC DNA]</scope>
</reference>
<sequence length="1040" mass="115030">MPPRPSDTPERPRPALQALEPFLRLLAISHREIESVVADALGRCLGLLTRAQWKELGLNPNRWRALFMSILYLLREDGGAETGGKGRTRLDDPLTFPDEASVGSKAYEEERALFRRVSGGKDVICFSYAWTSVIRATIETKMHRVFVPKLVYSADWWEDRVMMLIVGLFGWKDRVPAVLRVFASAGFVTPSAGGRHQVYELKVAEANFRNQTLKRIVEAMLLVPLLRDRATHPATADPKLEAALRALYKKAHKIIPDAATFDPIYASARQVIFDAIQVVEEHLDKMVGPIERDQLRRQHTLGDLVQGKFKFLPTQVLLPALHALKIKSGRSLGIGPDFAPEFITMSLRRTAIILWKGPEVARVLVKWLDGVWIPWAAQRADAQTTNEEFAGAGQRVREMLRRQVDSKGVLLGGGGGGEEWVIRPEWEAQWFTFCEATIHGIFSVMTPPRSEAPGSDSDGDDADLGPPTQVRTVTAAQSDRGLFKPNSDGVPRYLTGKGPLVVLQLFNFELFGPHRVPHGQWQTNGHSVQILTLDVAEAVLEARSSPDSEAAIVPRQTVYETFDLVTEHYPTWHSSKNAGPIFRKLIQSLRKIPSVPKTATNPKGVGHEEQSVRWVPKRAVKLLPTLPGGMPMIQRVENGREEALQAIFQKATGESRGDYELPPISTCIPGCNELASELEAGVNRVVVSVGIDPGTKCPVAISSRLYDRNGCQMEDELVLYASSVDHALHSTQERTRLIDAELGAEFRFGLQISSGPDTAGMPRVVPATATPGPAPRVPAPIAPTDALAVAATDAHRSHAGISDDAPSTERLQSEPERQAAVHNSQVHAKATVQRLVDQVMSATGVRVVERALNGTRQQQALDSLRSPELALRDDILSSEPRLFIFFIGAGGSSRGTVHATYRTNVFLRALVAEIERLKRVGLDILVYYVDEDLTSSLCSYQDCRNEHGHRSRSVSEFGQGRVEVMFAGLITNVVLLRRPTLYRLNDEGTVEGSAKPLFRVLQCERGCQPPVHRDLVAAKNIRFAGLHCLFSDHHPFKQYH</sequence>
<evidence type="ECO:0000313" key="3">
    <source>
        <dbReference type="Proteomes" id="UP000249723"/>
    </source>
</evidence>
<feature type="region of interest" description="Disordered" evidence="1">
    <location>
        <begin position="793"/>
        <end position="826"/>
    </location>
</feature>
<dbReference type="Proteomes" id="UP000249723">
    <property type="component" value="Unassembled WGS sequence"/>
</dbReference>
<gene>
    <name evidence="2" type="ORF">BZ3500_MVSOF-1268-A1-R1_CHR1-3G02320</name>
</gene>
<proteinExistence type="predicted"/>
<name>A0A2X0KEL5_9BASI</name>
<accession>A0A2X0KEL5</accession>
<dbReference type="OrthoDB" id="2540390at2759"/>
<evidence type="ECO:0000256" key="1">
    <source>
        <dbReference type="SAM" id="MobiDB-lite"/>
    </source>
</evidence>
<organism evidence="2 3">
    <name type="scientific">Microbotryum saponariae</name>
    <dbReference type="NCBI Taxonomy" id="289078"/>
    <lineage>
        <taxon>Eukaryota</taxon>
        <taxon>Fungi</taxon>
        <taxon>Dikarya</taxon>
        <taxon>Basidiomycota</taxon>
        <taxon>Pucciniomycotina</taxon>
        <taxon>Microbotryomycetes</taxon>
        <taxon>Microbotryales</taxon>
        <taxon>Microbotryaceae</taxon>
        <taxon>Microbotryum</taxon>
    </lineage>
</organism>
<protein>
    <submittedName>
        <fullName evidence="2">BZ3500_MvSof-1268-A1-R1_Chr1-3g02320 protein</fullName>
    </submittedName>
</protein>